<proteinExistence type="predicted"/>
<comment type="caution">
    <text evidence="8">The sequence shown here is derived from an EMBL/GenBank/DDBJ whole genome shotgun (WGS) entry which is preliminary data.</text>
</comment>
<dbReference type="PROSITE" id="PS51194">
    <property type="entry name" value="HELICASE_CTER"/>
    <property type="match status" value="1"/>
</dbReference>
<reference evidence="8" key="1">
    <citation type="thesis" date="2020" institute="ProQuest LLC" country="789 East Eisenhower Parkway, Ann Arbor, MI, USA">
        <title>Comparative Genomics and Chromosome Evolution.</title>
        <authorList>
            <person name="Mudd A.B."/>
        </authorList>
    </citation>
    <scope>NUCLEOTIDE SEQUENCE</scope>
    <source>
        <strain evidence="8">HN-11 Male</strain>
        <tissue evidence="8">Kidney and liver</tissue>
    </source>
</reference>
<dbReference type="AlphaFoldDB" id="A0A8J6JJC3"/>
<evidence type="ECO:0000313" key="8">
    <source>
        <dbReference type="EMBL" id="KAG9466938.1"/>
    </source>
</evidence>
<gene>
    <name evidence="8" type="ORF">GDO78_015851</name>
</gene>
<dbReference type="SUPFAM" id="SSF52540">
    <property type="entry name" value="P-loop containing nucleoside triphosphate hydrolases"/>
    <property type="match status" value="1"/>
</dbReference>
<dbReference type="OrthoDB" id="196131at2759"/>
<accession>A0A8J6JJC3</accession>
<dbReference type="SMART" id="SM00490">
    <property type="entry name" value="HELICc"/>
    <property type="match status" value="1"/>
</dbReference>
<name>A0A8J6JJC3_ELECQ</name>
<evidence type="ECO:0000256" key="6">
    <source>
        <dbReference type="ARBA" id="ARBA00022840"/>
    </source>
</evidence>
<dbReference type="InterPro" id="IPR027417">
    <property type="entry name" value="P-loop_NTPase"/>
</dbReference>
<dbReference type="EMBL" id="WNTK01001708">
    <property type="protein sequence ID" value="KAG9466938.1"/>
    <property type="molecule type" value="Genomic_DNA"/>
</dbReference>
<dbReference type="PANTHER" id="PTHR47958">
    <property type="entry name" value="ATP-DEPENDENT RNA HELICASE DBP3"/>
    <property type="match status" value="1"/>
</dbReference>
<keyword evidence="4" id="KW-0378">Hydrolase</keyword>
<keyword evidence="9" id="KW-1185">Reference proteome</keyword>
<evidence type="ECO:0000313" key="9">
    <source>
        <dbReference type="Proteomes" id="UP000770717"/>
    </source>
</evidence>
<keyword evidence="6" id="KW-0067">ATP-binding</keyword>
<dbReference type="CDD" id="cd18787">
    <property type="entry name" value="SF2_C_DEAD"/>
    <property type="match status" value="1"/>
</dbReference>
<protein>
    <recommendedName>
        <fullName evidence="1">RNA helicase</fullName>
        <ecNumber evidence="1">3.6.4.13</ecNumber>
    </recommendedName>
</protein>
<feature type="domain" description="Helicase C-terminal" evidence="7">
    <location>
        <begin position="44"/>
        <end position="205"/>
    </location>
</feature>
<dbReference type="GO" id="GO:0003724">
    <property type="term" value="F:RNA helicase activity"/>
    <property type="evidence" value="ECO:0007669"/>
    <property type="project" value="UniProtKB-EC"/>
</dbReference>
<keyword evidence="3" id="KW-0547">Nucleotide-binding</keyword>
<evidence type="ECO:0000256" key="5">
    <source>
        <dbReference type="ARBA" id="ARBA00022806"/>
    </source>
</evidence>
<dbReference type="EC" id="3.6.4.13" evidence="1"/>
<dbReference type="Proteomes" id="UP000770717">
    <property type="component" value="Unassembled WGS sequence"/>
</dbReference>
<dbReference type="Pfam" id="PF00271">
    <property type="entry name" value="Helicase_C"/>
    <property type="match status" value="1"/>
</dbReference>
<keyword evidence="2" id="KW-0963">Cytoplasm</keyword>
<evidence type="ECO:0000256" key="2">
    <source>
        <dbReference type="ARBA" id="ARBA00022490"/>
    </source>
</evidence>
<keyword evidence="5" id="KW-0347">Helicase</keyword>
<dbReference type="GO" id="GO:0005524">
    <property type="term" value="F:ATP binding"/>
    <property type="evidence" value="ECO:0007669"/>
    <property type="project" value="UniProtKB-KW"/>
</dbReference>
<sequence length="231" mass="26620">MIILVAQGFYNATWPEGVRRLSKSYLKDPMMVYVGTLDLAAVNTVDQKVLIVEEEEKREVTRRFIDSLKPEDKVIIFVGKKLIADDLASDFSLQGIPVQALHGNREQCDREQALEDFKTGAVRILIATDLASRGLDVHDITHVFNFDFPRNIEEYVHRVGRTGRAGRSGESMTLVSRKDWRVAGELITILERASQEVPQELIEMAERYERFKKKKDSERDLMPRKGRWRDN</sequence>
<evidence type="ECO:0000256" key="1">
    <source>
        <dbReference type="ARBA" id="ARBA00012552"/>
    </source>
</evidence>
<dbReference type="InterPro" id="IPR001650">
    <property type="entry name" value="Helicase_C-like"/>
</dbReference>
<organism evidence="8 9">
    <name type="scientific">Eleutherodactylus coqui</name>
    <name type="common">Puerto Rican coqui</name>
    <dbReference type="NCBI Taxonomy" id="57060"/>
    <lineage>
        <taxon>Eukaryota</taxon>
        <taxon>Metazoa</taxon>
        <taxon>Chordata</taxon>
        <taxon>Craniata</taxon>
        <taxon>Vertebrata</taxon>
        <taxon>Euteleostomi</taxon>
        <taxon>Amphibia</taxon>
        <taxon>Batrachia</taxon>
        <taxon>Anura</taxon>
        <taxon>Neobatrachia</taxon>
        <taxon>Hyloidea</taxon>
        <taxon>Eleutherodactylidae</taxon>
        <taxon>Eleutherodactylinae</taxon>
        <taxon>Eleutherodactylus</taxon>
        <taxon>Eleutherodactylus</taxon>
    </lineage>
</organism>
<evidence type="ECO:0000256" key="4">
    <source>
        <dbReference type="ARBA" id="ARBA00022801"/>
    </source>
</evidence>
<evidence type="ECO:0000256" key="3">
    <source>
        <dbReference type="ARBA" id="ARBA00022741"/>
    </source>
</evidence>
<dbReference type="Gene3D" id="3.40.50.300">
    <property type="entry name" value="P-loop containing nucleotide triphosphate hydrolases"/>
    <property type="match status" value="1"/>
</dbReference>
<dbReference type="FunFam" id="3.40.50.300:FF:000008">
    <property type="entry name" value="ATP-dependent RNA helicase RhlB"/>
    <property type="match status" value="1"/>
</dbReference>
<dbReference type="GO" id="GO:0016787">
    <property type="term" value="F:hydrolase activity"/>
    <property type="evidence" value="ECO:0007669"/>
    <property type="project" value="UniProtKB-KW"/>
</dbReference>
<evidence type="ECO:0000259" key="7">
    <source>
        <dbReference type="PROSITE" id="PS51194"/>
    </source>
</evidence>